<reference evidence="1 2" key="1">
    <citation type="submission" date="2021-01" db="EMBL/GenBank/DDBJ databases">
        <title>Whole genome shotgun sequence of Plantactinospora mayteni NBRC 109088.</title>
        <authorList>
            <person name="Komaki H."/>
            <person name="Tamura T."/>
        </authorList>
    </citation>
    <scope>NUCLEOTIDE SEQUENCE [LARGE SCALE GENOMIC DNA]</scope>
    <source>
        <strain evidence="1 2">NBRC 109088</strain>
    </source>
</reference>
<gene>
    <name evidence="1" type="ORF">Pma05_33520</name>
</gene>
<dbReference type="RefSeq" id="WP_203858317.1">
    <property type="nucleotide sequence ID" value="NZ_BAAAZQ010000001.1"/>
</dbReference>
<organism evidence="1 2">
    <name type="scientific">Plantactinospora mayteni</name>
    <dbReference type="NCBI Taxonomy" id="566021"/>
    <lineage>
        <taxon>Bacteria</taxon>
        <taxon>Bacillati</taxon>
        <taxon>Actinomycetota</taxon>
        <taxon>Actinomycetes</taxon>
        <taxon>Micromonosporales</taxon>
        <taxon>Micromonosporaceae</taxon>
        <taxon>Plantactinospora</taxon>
    </lineage>
</organism>
<dbReference type="EMBL" id="BONX01000023">
    <property type="protein sequence ID" value="GIG96779.1"/>
    <property type="molecule type" value="Genomic_DNA"/>
</dbReference>
<evidence type="ECO:0000313" key="1">
    <source>
        <dbReference type="EMBL" id="GIG96779.1"/>
    </source>
</evidence>
<comment type="caution">
    <text evidence="1">The sequence shown here is derived from an EMBL/GenBank/DDBJ whole genome shotgun (WGS) entry which is preliminary data.</text>
</comment>
<accession>A0ABQ4EQ60</accession>
<evidence type="ECO:0000313" key="2">
    <source>
        <dbReference type="Proteomes" id="UP000621500"/>
    </source>
</evidence>
<dbReference type="Proteomes" id="UP000621500">
    <property type="component" value="Unassembled WGS sequence"/>
</dbReference>
<name>A0ABQ4EQ60_9ACTN</name>
<sequence>MVDRYVVHVPFTAPDPDAARQAARMLARTLGRLPEVDQAEATVSVEDDQTVQSRLFCDRLLGAGRRCALRAEHEVPCASLELDR</sequence>
<proteinExistence type="predicted"/>
<keyword evidence="2" id="KW-1185">Reference proteome</keyword>
<protein>
    <submittedName>
        <fullName evidence="1">Uncharacterized protein</fullName>
    </submittedName>
</protein>